<dbReference type="Proteomes" id="UP001228049">
    <property type="component" value="Unassembled WGS sequence"/>
</dbReference>
<proteinExistence type="predicted"/>
<gene>
    <name evidence="2" type="ORF">KUDE01_005890</name>
</gene>
<organism evidence="2 3">
    <name type="scientific">Dissostichus eleginoides</name>
    <name type="common">Patagonian toothfish</name>
    <name type="synonym">Dissostichus amissus</name>
    <dbReference type="NCBI Taxonomy" id="100907"/>
    <lineage>
        <taxon>Eukaryota</taxon>
        <taxon>Metazoa</taxon>
        <taxon>Chordata</taxon>
        <taxon>Craniata</taxon>
        <taxon>Vertebrata</taxon>
        <taxon>Euteleostomi</taxon>
        <taxon>Actinopterygii</taxon>
        <taxon>Neopterygii</taxon>
        <taxon>Teleostei</taxon>
        <taxon>Neoteleostei</taxon>
        <taxon>Acanthomorphata</taxon>
        <taxon>Eupercaria</taxon>
        <taxon>Perciformes</taxon>
        <taxon>Notothenioidei</taxon>
        <taxon>Nototheniidae</taxon>
        <taxon>Dissostichus</taxon>
    </lineage>
</organism>
<feature type="region of interest" description="Disordered" evidence="1">
    <location>
        <begin position="1"/>
        <end position="56"/>
    </location>
</feature>
<dbReference type="AlphaFoldDB" id="A0AAD9FLB9"/>
<sequence>MEEVSEISGEISVTDGSKRRAVKTRGIPKTKDKLSMTGSESERKVQEESSVQKPDSLKEIKDIKKYAKGYKEALHKGKPVKVSPIEGTAEMRRSVSPEIEVKPQEKESETKKPEILSKSRTDVAQKVRRQAAVEDEEAVVKELQVSRQEKTKPRQEQTEKQVSGKPVEHFISEQATTVEEDTGSKDIADQIGFEMVTTGDPPTKTEKDKTREEITSVVEKTKKTKSLIKQEPIERKVPKKKKEPMRAKTEDTTDKEIHLKPITSKSEKGKEQMLLETSQTEEIPLKSEDVTVKIRENQTEKVTDTFTPEAFPHKQRQQKPIKGKAEDEQSKKRVRTKGEVPPIKVKDVTEQELIETTSPITPIIQLTDEEAPIEDIQDTVHEEDIRLDVSVGIKPSPMEKPPKAQIKVKANDKYTKLLPTEGLNKGEEIKKRVLCKSDEQYDADKPAGVTKDKVKSLKDKDVESTVTDTTAKTKDPISSVDADTSMKTSGTAEIGQEKPKKQTSVSDLTEESSKETPTGQTQKLVEHEESLQSGGNKGKDRSSKGTKPRLQQTQMTDMQPVETAPRKEITELAKNNRQILHKTDKAPDTTASDTLIKQKKPARKEQGGGKGVDTPVMDKTSDIETTDSEQKPQKIIVERDEVKLSTVSDKTFKVKQFKKTTTTQEQADRRASDTHLVEETSRELAVAPEKLGQIRETELATVEETDFFDEVPSEHQYP</sequence>
<feature type="compositionally biased region" description="Basic and acidic residues" evidence="1">
    <location>
        <begin position="203"/>
        <end position="214"/>
    </location>
</feature>
<feature type="compositionally biased region" description="Polar residues" evidence="1">
    <location>
        <begin position="481"/>
        <end position="491"/>
    </location>
</feature>
<name>A0AAD9FLB9_DISEL</name>
<dbReference type="EMBL" id="JASDAP010000005">
    <property type="protein sequence ID" value="KAK1902930.1"/>
    <property type="molecule type" value="Genomic_DNA"/>
</dbReference>
<accession>A0AAD9FLB9</accession>
<feature type="region of interest" description="Disordered" evidence="1">
    <location>
        <begin position="299"/>
        <end position="343"/>
    </location>
</feature>
<feature type="compositionally biased region" description="Basic and acidic residues" evidence="1">
    <location>
        <begin position="666"/>
        <end position="682"/>
    </location>
</feature>
<protein>
    <submittedName>
        <fullName evidence="2">Uncharacterized protein</fullName>
    </submittedName>
</protein>
<keyword evidence="3" id="KW-1185">Reference proteome</keyword>
<evidence type="ECO:0000313" key="2">
    <source>
        <dbReference type="EMBL" id="KAK1902930.1"/>
    </source>
</evidence>
<feature type="compositionally biased region" description="Basic and acidic residues" evidence="1">
    <location>
        <begin position="435"/>
        <end position="463"/>
    </location>
</feature>
<feature type="region of interest" description="Disordered" evidence="1">
    <location>
        <begin position="659"/>
        <end position="682"/>
    </location>
</feature>
<feature type="region of interest" description="Disordered" evidence="1">
    <location>
        <begin position="435"/>
        <end position="633"/>
    </location>
</feature>
<feature type="compositionally biased region" description="Low complexity" evidence="1">
    <location>
        <begin position="1"/>
        <end position="13"/>
    </location>
</feature>
<feature type="region of interest" description="Disordered" evidence="1">
    <location>
        <begin position="78"/>
        <end position="282"/>
    </location>
</feature>
<evidence type="ECO:0000256" key="1">
    <source>
        <dbReference type="SAM" id="MobiDB-lite"/>
    </source>
</evidence>
<reference evidence="2" key="1">
    <citation type="submission" date="2023-04" db="EMBL/GenBank/DDBJ databases">
        <title>Chromosome-level genome of Chaenocephalus aceratus.</title>
        <authorList>
            <person name="Park H."/>
        </authorList>
    </citation>
    <scope>NUCLEOTIDE SEQUENCE</scope>
    <source>
        <strain evidence="2">DE</strain>
        <tissue evidence="2">Muscle</tissue>
    </source>
</reference>
<feature type="compositionally biased region" description="Basic residues" evidence="1">
    <location>
        <begin position="19"/>
        <end position="28"/>
    </location>
</feature>
<feature type="compositionally biased region" description="Basic residues" evidence="1">
    <location>
        <begin position="313"/>
        <end position="322"/>
    </location>
</feature>
<evidence type="ECO:0000313" key="3">
    <source>
        <dbReference type="Proteomes" id="UP001228049"/>
    </source>
</evidence>
<feature type="compositionally biased region" description="Basic and acidic residues" evidence="1">
    <location>
        <begin position="244"/>
        <end position="273"/>
    </location>
</feature>
<feature type="compositionally biased region" description="Basic and acidic residues" evidence="1">
    <location>
        <begin position="89"/>
        <end position="125"/>
    </location>
</feature>
<feature type="compositionally biased region" description="Basic and acidic residues" evidence="1">
    <location>
        <begin position="29"/>
        <end position="47"/>
    </location>
</feature>
<feature type="compositionally biased region" description="Basic and acidic residues" evidence="1">
    <location>
        <begin position="147"/>
        <end position="159"/>
    </location>
</feature>
<comment type="caution">
    <text evidence="2">The sequence shown here is derived from an EMBL/GenBank/DDBJ whole genome shotgun (WGS) entry which is preliminary data.</text>
</comment>